<dbReference type="EMBL" id="JBBPBF010000001">
    <property type="protein sequence ID" value="KAK7615407.1"/>
    <property type="molecule type" value="Genomic_DNA"/>
</dbReference>
<reference evidence="2 3" key="1">
    <citation type="submission" date="2024-04" db="EMBL/GenBank/DDBJ databases">
        <title>Phyllosticta paracitricarpa is synonymous to the EU quarantine fungus P. citricarpa based on phylogenomic analyses.</title>
        <authorList>
            <consortium name="Lawrence Berkeley National Laboratory"/>
            <person name="Van ingen-buijs V.A."/>
            <person name="Van westerhoven A.C."/>
            <person name="Haridas S."/>
            <person name="Skiadas P."/>
            <person name="Martin F."/>
            <person name="Groenewald J.Z."/>
            <person name="Crous P.W."/>
            <person name="Seidl M.F."/>
        </authorList>
    </citation>
    <scope>NUCLEOTIDE SEQUENCE [LARGE SCALE GENOMIC DNA]</scope>
    <source>
        <strain evidence="2 3">CBS 141358</strain>
    </source>
</reference>
<keyword evidence="3" id="KW-1185">Reference proteome</keyword>
<organism evidence="2 3">
    <name type="scientific">Phyllosticta paracitricarpa</name>
    <dbReference type="NCBI Taxonomy" id="2016321"/>
    <lineage>
        <taxon>Eukaryota</taxon>
        <taxon>Fungi</taxon>
        <taxon>Dikarya</taxon>
        <taxon>Ascomycota</taxon>
        <taxon>Pezizomycotina</taxon>
        <taxon>Dothideomycetes</taxon>
        <taxon>Dothideomycetes incertae sedis</taxon>
        <taxon>Botryosphaeriales</taxon>
        <taxon>Phyllostictaceae</taxon>
        <taxon>Phyllosticta</taxon>
    </lineage>
</organism>
<feature type="region of interest" description="Disordered" evidence="1">
    <location>
        <begin position="1"/>
        <end position="40"/>
    </location>
</feature>
<comment type="caution">
    <text evidence="2">The sequence shown here is derived from an EMBL/GenBank/DDBJ whole genome shotgun (WGS) entry which is preliminary data.</text>
</comment>
<proteinExistence type="predicted"/>
<feature type="compositionally biased region" description="Low complexity" evidence="1">
    <location>
        <begin position="1"/>
        <end position="15"/>
    </location>
</feature>
<evidence type="ECO:0000256" key="1">
    <source>
        <dbReference type="SAM" id="MobiDB-lite"/>
    </source>
</evidence>
<evidence type="ECO:0000313" key="2">
    <source>
        <dbReference type="EMBL" id="KAK7615407.1"/>
    </source>
</evidence>
<dbReference type="Proteomes" id="UP001367316">
    <property type="component" value="Unassembled WGS sequence"/>
</dbReference>
<name>A0ABR1NJR3_9PEZI</name>
<protein>
    <submittedName>
        <fullName evidence="2">Uncharacterized protein</fullName>
    </submittedName>
</protein>
<accession>A0ABR1NJR3</accession>
<gene>
    <name evidence="2" type="ORF">JOL62DRAFT_561227</name>
</gene>
<sequence>MYASYMSTYSTTYPPSRAPLHRSSNPSTHPIYPAHKAGRPRSLRSSVCPSVRLSVCLSVCERDGWMDGRRTGTGIGIGIVCTCVHGRQGKARRCGARQDGYPSLHTDRHRVPKYRDTMEERPARPSLLHCCCCSYICMYACMYVCLYWTGLIRVLSTRQRDGLTGPGGERTQRKRRKRWKRCARAGAGWDCGYTAGGRQQARARYT</sequence>
<evidence type="ECO:0000313" key="3">
    <source>
        <dbReference type="Proteomes" id="UP001367316"/>
    </source>
</evidence>